<sequence length="154" mass="17774">MHIFLHYVSGFLTALILVSAILIIVYNHLKRKHLKKNKVIGYLDLIPDLTQQQRKQAQSIRKVFLPKVAGIRKCLHIQRSKLAEALFMEPCNELEIQSISKKIIRLQTELEHEVVEHILEEKELLSPSQKRNFYTIIVDQFSAGGLGIHDIKGK</sequence>
<dbReference type="RefSeq" id="WP_092233727.1">
    <property type="nucleotide sequence ID" value="NZ_FNLL01000005.1"/>
</dbReference>
<organism evidence="2 3">
    <name type="scientific">Desulfobacula phenolica</name>
    <dbReference type="NCBI Taxonomy" id="90732"/>
    <lineage>
        <taxon>Bacteria</taxon>
        <taxon>Pseudomonadati</taxon>
        <taxon>Thermodesulfobacteriota</taxon>
        <taxon>Desulfobacteria</taxon>
        <taxon>Desulfobacterales</taxon>
        <taxon>Desulfobacteraceae</taxon>
        <taxon>Desulfobacula</taxon>
    </lineage>
</organism>
<evidence type="ECO:0000256" key="1">
    <source>
        <dbReference type="SAM" id="Phobius"/>
    </source>
</evidence>
<proteinExistence type="predicted"/>
<keyword evidence="3" id="KW-1185">Reference proteome</keyword>
<keyword evidence="1" id="KW-0472">Membrane</keyword>
<reference evidence="3" key="1">
    <citation type="submission" date="2016-10" db="EMBL/GenBank/DDBJ databases">
        <authorList>
            <person name="Varghese N."/>
            <person name="Submissions S."/>
        </authorList>
    </citation>
    <scope>NUCLEOTIDE SEQUENCE [LARGE SCALE GENOMIC DNA]</scope>
    <source>
        <strain evidence="3">DSM 3384</strain>
    </source>
</reference>
<name>A0A1H2GPY0_9BACT</name>
<evidence type="ECO:0000313" key="2">
    <source>
        <dbReference type="EMBL" id="SDU21418.1"/>
    </source>
</evidence>
<gene>
    <name evidence="2" type="ORF">SAMN04487931_105313</name>
</gene>
<accession>A0A1H2GPY0</accession>
<dbReference type="Proteomes" id="UP000199608">
    <property type="component" value="Unassembled WGS sequence"/>
</dbReference>
<dbReference type="InterPro" id="IPR025961">
    <property type="entry name" value="Metal_resist"/>
</dbReference>
<feature type="transmembrane region" description="Helical" evidence="1">
    <location>
        <begin position="6"/>
        <end position="26"/>
    </location>
</feature>
<dbReference type="Gene3D" id="1.20.120.1490">
    <property type="match status" value="1"/>
</dbReference>
<evidence type="ECO:0000313" key="3">
    <source>
        <dbReference type="Proteomes" id="UP000199608"/>
    </source>
</evidence>
<protein>
    <submittedName>
        <fullName evidence="2">Heavy-metal resistance</fullName>
    </submittedName>
</protein>
<keyword evidence="1" id="KW-1133">Transmembrane helix</keyword>
<dbReference type="AlphaFoldDB" id="A0A1H2GPY0"/>
<dbReference type="Pfam" id="PF13801">
    <property type="entry name" value="Metal_resist"/>
    <property type="match status" value="1"/>
</dbReference>
<dbReference type="EMBL" id="FNLL01000005">
    <property type="protein sequence ID" value="SDU21418.1"/>
    <property type="molecule type" value="Genomic_DNA"/>
</dbReference>
<keyword evidence="1" id="KW-0812">Transmembrane</keyword>